<name>A0A8X6WPM1_9ARAC</name>
<accession>A0A8X6WPM1</accession>
<dbReference type="AlphaFoldDB" id="A0A8X6WPM1"/>
<feature type="compositionally biased region" description="Basic and acidic residues" evidence="1">
    <location>
        <begin position="50"/>
        <end position="62"/>
    </location>
</feature>
<sequence>MCTRAPRQQGAKRKFSVKSNDLPNFSKRNRRDETVMSSTSDYNLRPRRGAKMEFRPANEKRTQQGGPVRSRGSWEKQQYRPNTEEQRRSNSSNTRSRNGHQQHCREGKGGANSKRSFSLEVLVGDVNY</sequence>
<dbReference type="EMBL" id="BMAV01001149">
    <property type="protein sequence ID" value="GFY39028.1"/>
    <property type="molecule type" value="Genomic_DNA"/>
</dbReference>
<evidence type="ECO:0000313" key="2">
    <source>
        <dbReference type="EMBL" id="GFY39028.1"/>
    </source>
</evidence>
<evidence type="ECO:0000313" key="3">
    <source>
        <dbReference type="Proteomes" id="UP000886998"/>
    </source>
</evidence>
<feature type="region of interest" description="Disordered" evidence="1">
    <location>
        <begin position="1"/>
        <end position="116"/>
    </location>
</feature>
<evidence type="ECO:0000256" key="1">
    <source>
        <dbReference type="SAM" id="MobiDB-lite"/>
    </source>
</evidence>
<feature type="compositionally biased region" description="Basic and acidic residues" evidence="1">
    <location>
        <begin position="72"/>
        <end position="88"/>
    </location>
</feature>
<proteinExistence type="predicted"/>
<protein>
    <submittedName>
        <fullName evidence="2">Uncharacterized protein</fullName>
    </submittedName>
</protein>
<dbReference type="Proteomes" id="UP000886998">
    <property type="component" value="Unassembled WGS sequence"/>
</dbReference>
<keyword evidence="3" id="KW-1185">Reference proteome</keyword>
<reference evidence="2" key="1">
    <citation type="submission" date="2020-08" db="EMBL/GenBank/DDBJ databases">
        <title>Multicomponent nature underlies the extraordinary mechanical properties of spider dragline silk.</title>
        <authorList>
            <person name="Kono N."/>
            <person name="Nakamura H."/>
            <person name="Mori M."/>
            <person name="Yoshida Y."/>
            <person name="Ohtoshi R."/>
            <person name="Malay A.D."/>
            <person name="Moran D.A.P."/>
            <person name="Tomita M."/>
            <person name="Numata K."/>
            <person name="Arakawa K."/>
        </authorList>
    </citation>
    <scope>NUCLEOTIDE SEQUENCE</scope>
</reference>
<organism evidence="2 3">
    <name type="scientific">Trichonephila inaurata madagascariensis</name>
    <dbReference type="NCBI Taxonomy" id="2747483"/>
    <lineage>
        <taxon>Eukaryota</taxon>
        <taxon>Metazoa</taxon>
        <taxon>Ecdysozoa</taxon>
        <taxon>Arthropoda</taxon>
        <taxon>Chelicerata</taxon>
        <taxon>Arachnida</taxon>
        <taxon>Araneae</taxon>
        <taxon>Araneomorphae</taxon>
        <taxon>Entelegynae</taxon>
        <taxon>Araneoidea</taxon>
        <taxon>Nephilidae</taxon>
        <taxon>Trichonephila</taxon>
        <taxon>Trichonephila inaurata</taxon>
    </lineage>
</organism>
<gene>
    <name evidence="2" type="primary">NCL1_50502</name>
    <name evidence="2" type="ORF">TNIN_61791</name>
</gene>
<comment type="caution">
    <text evidence="2">The sequence shown here is derived from an EMBL/GenBank/DDBJ whole genome shotgun (WGS) entry which is preliminary data.</text>
</comment>